<proteinExistence type="predicted"/>
<dbReference type="EMBL" id="VFMN01000001">
    <property type="protein sequence ID" value="TQJ08962.1"/>
    <property type="molecule type" value="Genomic_DNA"/>
</dbReference>
<protein>
    <submittedName>
        <fullName evidence="1">Uncharacterized protein</fullName>
    </submittedName>
</protein>
<reference evidence="1 2" key="1">
    <citation type="submission" date="2019-06" db="EMBL/GenBank/DDBJ databases">
        <title>Sequencing the genomes of 1000 actinobacteria strains.</title>
        <authorList>
            <person name="Klenk H.-P."/>
        </authorList>
    </citation>
    <scope>NUCLEOTIDE SEQUENCE [LARGE SCALE GENOMIC DNA]</scope>
    <source>
        <strain evidence="1 2">DSM 18607</strain>
    </source>
</reference>
<comment type="caution">
    <text evidence="1">The sequence shown here is derived from an EMBL/GenBank/DDBJ whole genome shotgun (WGS) entry which is preliminary data.</text>
</comment>
<sequence>MTPRFRRRLTVGALAVLVLVALVATLWPHPR</sequence>
<gene>
    <name evidence="1" type="ORF">FB458_2063</name>
</gene>
<name>A0A542E0V4_9MICO</name>
<dbReference type="AlphaFoldDB" id="A0A542E0V4"/>
<organism evidence="1 2">
    <name type="scientific">Lapillicoccus jejuensis</name>
    <dbReference type="NCBI Taxonomy" id="402171"/>
    <lineage>
        <taxon>Bacteria</taxon>
        <taxon>Bacillati</taxon>
        <taxon>Actinomycetota</taxon>
        <taxon>Actinomycetes</taxon>
        <taxon>Micrococcales</taxon>
        <taxon>Intrasporangiaceae</taxon>
        <taxon>Lapillicoccus</taxon>
    </lineage>
</organism>
<evidence type="ECO:0000313" key="1">
    <source>
        <dbReference type="EMBL" id="TQJ08962.1"/>
    </source>
</evidence>
<evidence type="ECO:0000313" key="2">
    <source>
        <dbReference type="Proteomes" id="UP000317893"/>
    </source>
</evidence>
<accession>A0A542E0V4</accession>
<keyword evidence="2" id="KW-1185">Reference proteome</keyword>
<dbReference type="Proteomes" id="UP000317893">
    <property type="component" value="Unassembled WGS sequence"/>
</dbReference>